<dbReference type="EnsemblFungi" id="PTTG_12561-t43_1">
    <property type="protein sequence ID" value="PTTG_12561-t43_1-p1"/>
    <property type="gene ID" value="PTTG_12561"/>
</dbReference>
<proteinExistence type="predicted"/>
<feature type="region of interest" description="Disordered" evidence="1">
    <location>
        <begin position="1"/>
        <end position="33"/>
    </location>
</feature>
<evidence type="ECO:0000256" key="1">
    <source>
        <dbReference type="SAM" id="MobiDB-lite"/>
    </source>
</evidence>
<feature type="compositionally biased region" description="Polar residues" evidence="1">
    <location>
        <begin position="20"/>
        <end position="30"/>
    </location>
</feature>
<feature type="non-terminal residue" evidence="2">
    <location>
        <position position="1"/>
    </location>
</feature>
<reference evidence="2" key="1">
    <citation type="submission" date="2009-11" db="EMBL/GenBank/DDBJ databases">
        <authorList>
            <consortium name="The Broad Institute Genome Sequencing Platform"/>
            <person name="Ward D."/>
            <person name="Feldgarden M."/>
            <person name="Earl A."/>
            <person name="Young S.K."/>
            <person name="Zeng Q."/>
            <person name="Koehrsen M."/>
            <person name="Alvarado L."/>
            <person name="Berlin A."/>
            <person name="Bochicchio J."/>
            <person name="Borenstein D."/>
            <person name="Chapman S.B."/>
            <person name="Chen Z."/>
            <person name="Engels R."/>
            <person name="Freedman E."/>
            <person name="Gellesch M."/>
            <person name="Goldberg J."/>
            <person name="Griggs A."/>
            <person name="Gujja S."/>
            <person name="Heilman E."/>
            <person name="Heiman D."/>
            <person name="Hepburn T."/>
            <person name="Howarth C."/>
            <person name="Jen D."/>
            <person name="Larson L."/>
            <person name="Lewis B."/>
            <person name="Mehta T."/>
            <person name="Park D."/>
            <person name="Pearson M."/>
            <person name="Roberts A."/>
            <person name="Saif S."/>
            <person name="Shea T."/>
            <person name="Shenoy N."/>
            <person name="Sisk P."/>
            <person name="Stolte C."/>
            <person name="Sykes S."/>
            <person name="Thomson T."/>
            <person name="Walk T."/>
            <person name="White J."/>
            <person name="Yandava C."/>
            <person name="Izard J."/>
            <person name="Baranova O.V."/>
            <person name="Blanton J.M."/>
            <person name="Tanner A.C."/>
            <person name="Dewhirst F.E."/>
            <person name="Haas B."/>
            <person name="Nusbaum C."/>
            <person name="Birren B."/>
        </authorList>
    </citation>
    <scope>NUCLEOTIDE SEQUENCE [LARGE SCALE GENOMIC DNA]</scope>
    <source>
        <strain evidence="2">1-1 BBBD Race 1</strain>
    </source>
</reference>
<evidence type="ECO:0000313" key="3">
    <source>
        <dbReference type="EnsemblFungi" id="PTTG_12561-t43_1-p1"/>
    </source>
</evidence>
<feature type="non-terminal residue" evidence="2">
    <location>
        <position position="519"/>
    </location>
</feature>
<feature type="compositionally biased region" description="Low complexity" evidence="1">
    <location>
        <begin position="373"/>
        <end position="396"/>
    </location>
</feature>
<feature type="compositionally biased region" description="Low complexity" evidence="1">
    <location>
        <begin position="284"/>
        <end position="293"/>
    </location>
</feature>
<feature type="region of interest" description="Disordered" evidence="1">
    <location>
        <begin position="284"/>
        <end position="305"/>
    </location>
</feature>
<evidence type="ECO:0000313" key="4">
    <source>
        <dbReference type="Proteomes" id="UP000005240"/>
    </source>
</evidence>
<reference evidence="3" key="4">
    <citation type="submission" date="2025-05" db="UniProtKB">
        <authorList>
            <consortium name="EnsemblFungi"/>
        </authorList>
    </citation>
    <scope>IDENTIFICATION</scope>
    <source>
        <strain evidence="3">isolate 1-1 / race 1 (BBBD)</strain>
    </source>
</reference>
<name>A0A180GN62_PUCT1</name>
<accession>A0A180GN62</accession>
<organism evidence="2">
    <name type="scientific">Puccinia triticina (isolate 1-1 / race 1 (BBBD))</name>
    <name type="common">Brown leaf rust fungus</name>
    <dbReference type="NCBI Taxonomy" id="630390"/>
    <lineage>
        <taxon>Eukaryota</taxon>
        <taxon>Fungi</taxon>
        <taxon>Dikarya</taxon>
        <taxon>Basidiomycota</taxon>
        <taxon>Pucciniomycotina</taxon>
        <taxon>Pucciniomycetes</taxon>
        <taxon>Pucciniales</taxon>
        <taxon>Pucciniaceae</taxon>
        <taxon>Puccinia</taxon>
    </lineage>
</organism>
<gene>
    <name evidence="2" type="ORF">PTTG_12561</name>
</gene>
<feature type="region of interest" description="Disordered" evidence="1">
    <location>
        <begin position="370"/>
        <end position="476"/>
    </location>
</feature>
<protein>
    <submittedName>
        <fullName evidence="2 3">Uncharacterized protein</fullName>
    </submittedName>
</protein>
<feature type="compositionally biased region" description="Basic and acidic residues" evidence="1">
    <location>
        <begin position="421"/>
        <end position="431"/>
    </location>
</feature>
<feature type="compositionally biased region" description="Low complexity" evidence="1">
    <location>
        <begin position="1"/>
        <end position="13"/>
    </location>
</feature>
<keyword evidence="4" id="KW-1185">Reference proteome</keyword>
<feature type="compositionally biased region" description="Low complexity" evidence="1">
    <location>
        <begin position="434"/>
        <end position="445"/>
    </location>
</feature>
<dbReference type="OrthoDB" id="2506752at2759"/>
<evidence type="ECO:0000313" key="2">
    <source>
        <dbReference type="EMBL" id="OAV93974.1"/>
    </source>
</evidence>
<reference evidence="2" key="2">
    <citation type="submission" date="2016-05" db="EMBL/GenBank/DDBJ databases">
        <title>Comparative analysis highlights variable genome content of wheat rusts and divergence of the mating loci.</title>
        <authorList>
            <person name="Cuomo C.A."/>
            <person name="Bakkeren G."/>
            <person name="Szabo L."/>
            <person name="Khalil H."/>
            <person name="Joly D."/>
            <person name="Goldberg J."/>
            <person name="Young S."/>
            <person name="Zeng Q."/>
            <person name="Fellers J."/>
        </authorList>
    </citation>
    <scope>NUCLEOTIDE SEQUENCE [LARGE SCALE GENOMIC DNA]</scope>
    <source>
        <strain evidence="2">1-1 BBBD Race 1</strain>
    </source>
</reference>
<feature type="compositionally biased region" description="Low complexity" evidence="1">
    <location>
        <begin position="464"/>
        <end position="476"/>
    </location>
</feature>
<reference evidence="3 4" key="3">
    <citation type="journal article" date="2017" name="G3 (Bethesda)">
        <title>Comparative analysis highlights variable genome content of wheat rusts and divergence of the mating loci.</title>
        <authorList>
            <person name="Cuomo C.A."/>
            <person name="Bakkeren G."/>
            <person name="Khalil H.B."/>
            <person name="Panwar V."/>
            <person name="Joly D."/>
            <person name="Linning R."/>
            <person name="Sakthikumar S."/>
            <person name="Song X."/>
            <person name="Adiconis X."/>
            <person name="Fan L."/>
            <person name="Goldberg J.M."/>
            <person name="Levin J.Z."/>
            <person name="Young S."/>
            <person name="Zeng Q."/>
            <person name="Anikster Y."/>
            <person name="Bruce M."/>
            <person name="Wang M."/>
            <person name="Yin C."/>
            <person name="McCallum B."/>
            <person name="Szabo L.J."/>
            <person name="Hulbert S."/>
            <person name="Chen X."/>
            <person name="Fellers J.P."/>
        </authorList>
    </citation>
    <scope>NUCLEOTIDE SEQUENCE</scope>
    <source>
        <strain evidence="4">Isolate 1-1 / race 1 (BBBD)</strain>
        <strain evidence="3">isolate 1-1 / race 1 (BBBD)</strain>
    </source>
</reference>
<dbReference type="EMBL" id="ADAS02000044">
    <property type="protein sequence ID" value="OAV93974.1"/>
    <property type="molecule type" value="Genomic_DNA"/>
</dbReference>
<dbReference type="VEuPathDB" id="FungiDB:PTTG_12561"/>
<dbReference type="Proteomes" id="UP000005240">
    <property type="component" value="Unassembled WGS sequence"/>
</dbReference>
<dbReference type="AlphaFoldDB" id="A0A180GN62"/>
<sequence length="519" mass="54975">RSAQQAQGSTASQPDKFELFSSTLSPSDPNQEGKFKYGFQASWFTSTSSSSDKLAPAAAAAHLLCPGVSLARRPHHAPRHPQRDGSNFEIWEKGINWTLQNVFHIDKFTSAESNFTSRLVDEQNSISRLPWSTVHLDILAVIDSTNEEDPYSIFALLKQKYSPSVRRRKLSLAKQMIALVGNKGPGLEATFAESIRVTVELKQLKVTVDELVGSLLQTSFVAPIGVDAETFASSVEQSLKGKEAPSFNDVFTSIQKATVNPEHKASLVADGYSPIDRDAVHAQASTPVAAAPVTPSPSPPRTLPETLSTADEALYALAFIPMSASHRQYLDELVRRIIQLDHFDGTPMAHSARDQWLQDGVAPAAVQPDVLETKPSTSVAVSSPSSTSSSSKASSTHVTPAAAPATRDHTTSAAAAGATLGEKKERKDIHSKISFSSGPSCLPSSIAEARKRSKQMPYLAPTDSENPGGLNNNSNSNSAAAAAEVAGVGGGGGGVQVGNAMQCLNCQTTATQDCLVSAA</sequence>